<reference evidence="2 3" key="1">
    <citation type="journal article" date="2024" name="BMC Genomics">
        <title>De novo assembly and annotation of Popillia japonica's genome with initial clues to its potential as an invasive pest.</title>
        <authorList>
            <person name="Cucini C."/>
            <person name="Boschi S."/>
            <person name="Funari R."/>
            <person name="Cardaioli E."/>
            <person name="Iannotti N."/>
            <person name="Marturano G."/>
            <person name="Paoli F."/>
            <person name="Bruttini M."/>
            <person name="Carapelli A."/>
            <person name="Frati F."/>
            <person name="Nardi F."/>
        </authorList>
    </citation>
    <scope>NUCLEOTIDE SEQUENCE [LARGE SCALE GENOMIC DNA]</scope>
    <source>
        <strain evidence="2">DMR45628</strain>
    </source>
</reference>
<dbReference type="InterPro" id="IPR015897">
    <property type="entry name" value="CHK_kinase-like"/>
</dbReference>
<gene>
    <name evidence="2" type="ORF">QE152_g4893</name>
</gene>
<dbReference type="Gene3D" id="3.90.1200.10">
    <property type="match status" value="1"/>
</dbReference>
<organism evidence="2 3">
    <name type="scientific">Popillia japonica</name>
    <name type="common">Japanese beetle</name>
    <dbReference type="NCBI Taxonomy" id="7064"/>
    <lineage>
        <taxon>Eukaryota</taxon>
        <taxon>Metazoa</taxon>
        <taxon>Ecdysozoa</taxon>
        <taxon>Arthropoda</taxon>
        <taxon>Hexapoda</taxon>
        <taxon>Insecta</taxon>
        <taxon>Pterygota</taxon>
        <taxon>Neoptera</taxon>
        <taxon>Endopterygota</taxon>
        <taxon>Coleoptera</taxon>
        <taxon>Polyphaga</taxon>
        <taxon>Scarabaeiformia</taxon>
        <taxon>Scarabaeidae</taxon>
        <taxon>Rutelinae</taxon>
        <taxon>Popillia</taxon>
    </lineage>
</organism>
<dbReference type="PANTHER" id="PTHR11012:SF55">
    <property type="entry name" value="BHLH DOMAIN-CONTAINING PROTEIN"/>
    <property type="match status" value="1"/>
</dbReference>
<evidence type="ECO:0000259" key="1">
    <source>
        <dbReference type="SMART" id="SM00587"/>
    </source>
</evidence>
<dbReference type="Proteomes" id="UP001458880">
    <property type="component" value="Unassembled WGS sequence"/>
</dbReference>
<name>A0AAW1MYY4_POPJA</name>
<dbReference type="GO" id="GO:0016301">
    <property type="term" value="F:kinase activity"/>
    <property type="evidence" value="ECO:0007669"/>
    <property type="project" value="UniProtKB-KW"/>
</dbReference>
<dbReference type="SUPFAM" id="SSF56112">
    <property type="entry name" value="Protein kinase-like (PK-like)"/>
    <property type="match status" value="1"/>
</dbReference>
<sequence length="405" mass="46423">MANIKDLDEIIRQHFGNSKKFVSYTAKSLLGPGENYGSEIFKVNIKVLDEKYEEEIVSVIAKAAPPNQLLANMFNTKETFRREIEIYNTVFPTINAFAEEKGIPHFIDFVPKCFGGRISLNPEAKEADQDAVLILENLIESGYEVVDRHTGFDLGTTKIILEDMAKLHAGVIAHKLAKPDEFETKIRSLLLERAMKDPPSEEIRRIMINSTVNALYQENAKYASKIEDALTQLAEFFANPPQPQEQFGTLIHNDLWVNNIMIQFDNKRKAIKNKMVDFQTVEYSSPVSDLLLFLYTSVELSVLRDNVDNLLSFYHGKLIQTLANLQTDTSPFSYEKLMEEIMTFSKFEFGHILFMIKVANTKKGLVKEKSEMKKTDLPGAQQNLHENYYPRLNFVVDDFVKRGWL</sequence>
<dbReference type="EMBL" id="JASPKY010000027">
    <property type="protein sequence ID" value="KAK9751547.1"/>
    <property type="molecule type" value="Genomic_DNA"/>
</dbReference>
<evidence type="ECO:0000313" key="2">
    <source>
        <dbReference type="EMBL" id="KAK9751547.1"/>
    </source>
</evidence>
<dbReference type="InterPro" id="IPR011009">
    <property type="entry name" value="Kinase-like_dom_sf"/>
</dbReference>
<protein>
    <submittedName>
        <fullName evidence="2">Ecdysteroid kinase-like family</fullName>
    </submittedName>
</protein>
<feature type="domain" description="CHK kinase-like" evidence="1">
    <location>
        <begin position="133"/>
        <end position="324"/>
    </location>
</feature>
<dbReference type="Pfam" id="PF02958">
    <property type="entry name" value="EcKL"/>
    <property type="match status" value="1"/>
</dbReference>
<dbReference type="SMART" id="SM00587">
    <property type="entry name" value="CHK"/>
    <property type="match status" value="1"/>
</dbReference>
<dbReference type="InterPro" id="IPR004119">
    <property type="entry name" value="EcKL"/>
</dbReference>
<keyword evidence="2" id="KW-0418">Kinase</keyword>
<keyword evidence="3" id="KW-1185">Reference proteome</keyword>
<proteinExistence type="predicted"/>
<comment type="caution">
    <text evidence="2">The sequence shown here is derived from an EMBL/GenBank/DDBJ whole genome shotgun (WGS) entry which is preliminary data.</text>
</comment>
<dbReference type="AlphaFoldDB" id="A0AAW1MYY4"/>
<accession>A0AAW1MYY4</accession>
<evidence type="ECO:0000313" key="3">
    <source>
        <dbReference type="Proteomes" id="UP001458880"/>
    </source>
</evidence>
<dbReference type="PANTHER" id="PTHR11012">
    <property type="entry name" value="PROTEIN KINASE-LIKE DOMAIN-CONTAINING"/>
    <property type="match status" value="1"/>
</dbReference>
<keyword evidence="2" id="KW-0808">Transferase</keyword>